<evidence type="ECO:0000313" key="3">
    <source>
        <dbReference type="Proteomes" id="UP001209878"/>
    </source>
</evidence>
<feature type="compositionally biased region" description="Polar residues" evidence="1">
    <location>
        <begin position="179"/>
        <end position="193"/>
    </location>
</feature>
<reference evidence="2" key="1">
    <citation type="journal article" date="2023" name="Mol. Biol. Evol.">
        <title>Third-Generation Sequencing Reveals the Adaptive Role of the Epigenome in Three Deep-Sea Polychaetes.</title>
        <authorList>
            <person name="Perez M."/>
            <person name="Aroh O."/>
            <person name="Sun Y."/>
            <person name="Lan Y."/>
            <person name="Juniper S.K."/>
            <person name="Young C.R."/>
            <person name="Angers B."/>
            <person name="Qian P.Y."/>
        </authorList>
    </citation>
    <scope>NUCLEOTIDE SEQUENCE</scope>
    <source>
        <strain evidence="2">R07B-5</strain>
    </source>
</reference>
<feature type="region of interest" description="Disordered" evidence="1">
    <location>
        <begin position="396"/>
        <end position="431"/>
    </location>
</feature>
<dbReference type="EMBL" id="JAODUO010000628">
    <property type="protein sequence ID" value="KAK2176948.1"/>
    <property type="molecule type" value="Genomic_DNA"/>
</dbReference>
<feature type="compositionally biased region" description="Basic and acidic residues" evidence="1">
    <location>
        <begin position="156"/>
        <end position="172"/>
    </location>
</feature>
<feature type="region of interest" description="Disordered" evidence="1">
    <location>
        <begin position="38"/>
        <end position="67"/>
    </location>
</feature>
<feature type="region of interest" description="Disordered" evidence="1">
    <location>
        <begin position="92"/>
        <end position="344"/>
    </location>
</feature>
<proteinExistence type="predicted"/>
<evidence type="ECO:0000256" key="1">
    <source>
        <dbReference type="SAM" id="MobiDB-lite"/>
    </source>
</evidence>
<sequence>MLASTPRETTGNTGDTRCVVVDRRQSDWELLREKYGLNKKKKKKKGQPSMASTVEEAVADAEKKAARPKLEKEGFLISFRLSLAYRALERQELVASKPSLTPQKKFRRRQHRSKHRDTSAPKEPAPTEVEKARQKLKSNTQVSFWKQMISVRSVSKVKDPAKGKEKEKDAKGKNKSPRSSRPGTPKSARSSMTEPKDGSSLAVQEWERRKAVRKQEQHDKRQRLKSAKTQKKEKKGKGKGKDGDKAALLKDAAPVHIQRPASHRTPRDVTSAAAVITRPPSARSSPRGASSSARLASPSNTISASRPSSAHWSNKSSVSLFSDDKPDKQSPDPTPLPGAITATVDPVEVASTGAVTDASGAQSQLNVPSFGAKSARAPPLVSNYVRRLGSMKLLIPKPDPADLRVPKRRPTPRDTDTSSVADGTEQEEETEHRYRPCHYLYNMCNCQKVGRPKTISKLLSVRKISGVIKIFGCPEEPKKTAMVCPFCQTFPRQKVYAWLNDVDQEVELQHRC</sequence>
<feature type="compositionally biased region" description="Basic residues" evidence="1">
    <location>
        <begin position="104"/>
        <end position="115"/>
    </location>
</feature>
<organism evidence="2 3">
    <name type="scientific">Ridgeia piscesae</name>
    <name type="common">Tubeworm</name>
    <dbReference type="NCBI Taxonomy" id="27915"/>
    <lineage>
        <taxon>Eukaryota</taxon>
        <taxon>Metazoa</taxon>
        <taxon>Spiralia</taxon>
        <taxon>Lophotrochozoa</taxon>
        <taxon>Annelida</taxon>
        <taxon>Polychaeta</taxon>
        <taxon>Sedentaria</taxon>
        <taxon>Canalipalpata</taxon>
        <taxon>Sabellida</taxon>
        <taxon>Siboglinidae</taxon>
        <taxon>Ridgeia</taxon>
    </lineage>
</organism>
<evidence type="ECO:0000313" key="2">
    <source>
        <dbReference type="EMBL" id="KAK2176948.1"/>
    </source>
</evidence>
<feature type="compositionally biased region" description="Low complexity" evidence="1">
    <location>
        <begin position="278"/>
        <end position="299"/>
    </location>
</feature>
<protein>
    <submittedName>
        <fullName evidence="2">Uncharacterized protein</fullName>
    </submittedName>
</protein>
<feature type="compositionally biased region" description="Basic and acidic residues" evidence="1">
    <location>
        <begin position="205"/>
        <end position="219"/>
    </location>
</feature>
<feature type="compositionally biased region" description="Basic and acidic residues" evidence="1">
    <location>
        <begin position="239"/>
        <end position="248"/>
    </location>
</feature>
<dbReference type="Proteomes" id="UP001209878">
    <property type="component" value="Unassembled WGS sequence"/>
</dbReference>
<name>A0AAD9NQF7_RIDPI</name>
<comment type="caution">
    <text evidence="2">The sequence shown here is derived from an EMBL/GenBank/DDBJ whole genome shotgun (WGS) entry which is preliminary data.</text>
</comment>
<feature type="compositionally biased region" description="Basic and acidic residues" evidence="1">
    <location>
        <begin position="399"/>
        <end position="416"/>
    </location>
</feature>
<dbReference type="AlphaFoldDB" id="A0AAD9NQF7"/>
<gene>
    <name evidence="2" type="ORF">NP493_628g00014</name>
</gene>
<accession>A0AAD9NQF7</accession>
<keyword evidence="3" id="KW-1185">Reference proteome</keyword>
<feature type="compositionally biased region" description="Basic residues" evidence="1">
    <location>
        <begin position="220"/>
        <end position="238"/>
    </location>
</feature>
<feature type="compositionally biased region" description="Polar residues" evidence="1">
    <location>
        <begin position="300"/>
        <end position="320"/>
    </location>
</feature>